<protein>
    <submittedName>
        <fullName evidence="10">ABC transporter ATP-binding protein</fullName>
    </submittedName>
</protein>
<keyword evidence="3" id="KW-0547">Nucleotide-binding</keyword>
<feature type="transmembrane region" description="Helical" evidence="7">
    <location>
        <begin position="151"/>
        <end position="170"/>
    </location>
</feature>
<evidence type="ECO:0000256" key="3">
    <source>
        <dbReference type="ARBA" id="ARBA00022741"/>
    </source>
</evidence>
<dbReference type="CDD" id="cd18551">
    <property type="entry name" value="ABC_6TM_LmrA_like"/>
    <property type="match status" value="1"/>
</dbReference>
<keyword evidence="6 7" id="KW-0472">Membrane</keyword>
<dbReference type="GO" id="GO:0005524">
    <property type="term" value="F:ATP binding"/>
    <property type="evidence" value="ECO:0007669"/>
    <property type="project" value="UniProtKB-KW"/>
</dbReference>
<dbReference type="PANTHER" id="PTHR43394:SF1">
    <property type="entry name" value="ATP-BINDING CASSETTE SUB-FAMILY B MEMBER 10, MITOCHONDRIAL"/>
    <property type="match status" value="1"/>
</dbReference>
<evidence type="ECO:0000313" key="10">
    <source>
        <dbReference type="EMBL" id="MDT0382616.1"/>
    </source>
</evidence>
<dbReference type="InterPro" id="IPR039421">
    <property type="entry name" value="Type_1_exporter"/>
</dbReference>
<keyword evidence="4 10" id="KW-0067">ATP-binding</keyword>
<dbReference type="InterPro" id="IPR003439">
    <property type="entry name" value="ABC_transporter-like_ATP-bd"/>
</dbReference>
<feature type="transmembrane region" description="Helical" evidence="7">
    <location>
        <begin position="126"/>
        <end position="145"/>
    </location>
</feature>
<evidence type="ECO:0000256" key="1">
    <source>
        <dbReference type="ARBA" id="ARBA00004651"/>
    </source>
</evidence>
<evidence type="ECO:0000259" key="9">
    <source>
        <dbReference type="PROSITE" id="PS50929"/>
    </source>
</evidence>
<evidence type="ECO:0000313" key="11">
    <source>
        <dbReference type="Proteomes" id="UP001183414"/>
    </source>
</evidence>
<dbReference type="PANTHER" id="PTHR43394">
    <property type="entry name" value="ATP-DEPENDENT PERMEASE MDL1, MITOCHONDRIAL"/>
    <property type="match status" value="1"/>
</dbReference>
<dbReference type="Pfam" id="PF00005">
    <property type="entry name" value="ABC_tran"/>
    <property type="match status" value="1"/>
</dbReference>
<comment type="caution">
    <text evidence="10">The sequence shown here is derived from an EMBL/GenBank/DDBJ whole genome shotgun (WGS) entry which is preliminary data.</text>
</comment>
<feature type="domain" description="ABC transmembrane type-1" evidence="9">
    <location>
        <begin position="16"/>
        <end position="294"/>
    </location>
</feature>
<feature type="transmembrane region" description="Helical" evidence="7">
    <location>
        <begin position="268"/>
        <end position="289"/>
    </location>
</feature>
<dbReference type="PROSITE" id="PS50893">
    <property type="entry name" value="ABC_TRANSPORTER_2"/>
    <property type="match status" value="1"/>
</dbReference>
<comment type="subcellular location">
    <subcellularLocation>
        <location evidence="1">Cell membrane</location>
        <topology evidence="1">Multi-pass membrane protein</topology>
    </subcellularLocation>
</comment>
<dbReference type="InterPro" id="IPR003593">
    <property type="entry name" value="AAA+_ATPase"/>
</dbReference>
<accession>A0ABU2P046</accession>
<keyword evidence="10" id="KW-0808">Transferase</keyword>
<dbReference type="RefSeq" id="WP_311676190.1">
    <property type="nucleotide sequence ID" value="NZ_JAVREQ010000045.1"/>
</dbReference>
<evidence type="ECO:0000259" key="8">
    <source>
        <dbReference type="PROSITE" id="PS50893"/>
    </source>
</evidence>
<sequence length="578" mass="60916">MNIREIAARHRLLLGGGIVLGLLGAAASLAQPWLIGRLVEAVAGDESLAWPIALIALMFTADAVFAAGHAYLIGRAGENIVHDMRQLLVGRLLRADTAAFARLDRGDVFTRVVTDTSSARIPLSQALAQIVTHGFTVVGGMTLMALIDWRLLLLTVGCLGGASLVSLVLARRVRRASLTNREDTGAFGSGVQRVMSALSTVKAFRAEQRESERVGGLADTARRSGARVHAYSAMFTPAMNVGTQLSLAVVIGWGMTRVATGSMPLADLTAFVMYLFYLVSPLVLLFLAIGQLQQGRAAITRVSELAAVPQEEAGPAEPVVPARAPHAGPGPAPAVRFDHVSFGYGEDADVLRDVTFTVPERGLTAIVGPSGAGKTTVLQLIERFYRHSSGTVQVGGTDVAAMPLDRLRGMIGYVEQQSSLMRGTVRDNLTYAAPDASDDDIARAVTLAGLRDVLAALPDGLDTELGEAGHGLSGGQAQRLAVARALLTRPRVVLLDEASSHLDSNAEAALRDALAGVAADCAVVTVAHRISTIAEAERILVLEDGRIRADGTHHDLLATDDLYRRLVSQQLDAVGAPG</sequence>
<evidence type="ECO:0000256" key="6">
    <source>
        <dbReference type="ARBA" id="ARBA00023136"/>
    </source>
</evidence>
<dbReference type="InterPro" id="IPR027417">
    <property type="entry name" value="P-loop_NTPase"/>
</dbReference>
<keyword evidence="11" id="KW-1185">Reference proteome</keyword>
<feature type="transmembrane region" description="Helical" evidence="7">
    <location>
        <begin position="231"/>
        <end position="256"/>
    </location>
</feature>
<feature type="transmembrane region" description="Helical" evidence="7">
    <location>
        <begin position="12"/>
        <end position="36"/>
    </location>
</feature>
<dbReference type="PROSITE" id="PS00211">
    <property type="entry name" value="ABC_TRANSPORTER_1"/>
    <property type="match status" value="1"/>
</dbReference>
<dbReference type="SMART" id="SM00382">
    <property type="entry name" value="AAA"/>
    <property type="match status" value="1"/>
</dbReference>
<dbReference type="EMBL" id="JAVREQ010000045">
    <property type="protein sequence ID" value="MDT0382616.1"/>
    <property type="molecule type" value="Genomic_DNA"/>
</dbReference>
<dbReference type="SUPFAM" id="SSF90123">
    <property type="entry name" value="ABC transporter transmembrane region"/>
    <property type="match status" value="1"/>
</dbReference>
<dbReference type="InterPro" id="IPR036640">
    <property type="entry name" value="ABC1_TM_sf"/>
</dbReference>
<evidence type="ECO:0000256" key="4">
    <source>
        <dbReference type="ARBA" id="ARBA00022840"/>
    </source>
</evidence>
<gene>
    <name evidence="10" type="ORF">RM572_28075</name>
</gene>
<dbReference type="SUPFAM" id="SSF52540">
    <property type="entry name" value="P-loop containing nucleoside triphosphate hydrolases"/>
    <property type="match status" value="1"/>
</dbReference>
<name>A0ABU2P046_9ACTN</name>
<feature type="domain" description="ABC transporter" evidence="8">
    <location>
        <begin position="335"/>
        <end position="569"/>
    </location>
</feature>
<dbReference type="PROSITE" id="PS50929">
    <property type="entry name" value="ABC_TM1F"/>
    <property type="match status" value="1"/>
</dbReference>
<evidence type="ECO:0000256" key="2">
    <source>
        <dbReference type="ARBA" id="ARBA00022692"/>
    </source>
</evidence>
<proteinExistence type="predicted"/>
<evidence type="ECO:0000256" key="7">
    <source>
        <dbReference type="SAM" id="Phobius"/>
    </source>
</evidence>
<dbReference type="Pfam" id="PF00664">
    <property type="entry name" value="ABC_membrane"/>
    <property type="match status" value="1"/>
</dbReference>
<dbReference type="InterPro" id="IPR011527">
    <property type="entry name" value="ABC1_TM_dom"/>
</dbReference>
<dbReference type="Proteomes" id="UP001183414">
    <property type="component" value="Unassembled WGS sequence"/>
</dbReference>
<keyword evidence="2 7" id="KW-0812">Transmembrane</keyword>
<evidence type="ECO:0000256" key="5">
    <source>
        <dbReference type="ARBA" id="ARBA00022989"/>
    </source>
</evidence>
<dbReference type="Gene3D" id="1.20.1560.10">
    <property type="entry name" value="ABC transporter type 1, transmembrane domain"/>
    <property type="match status" value="1"/>
</dbReference>
<reference evidence="11" key="1">
    <citation type="submission" date="2023-07" db="EMBL/GenBank/DDBJ databases">
        <title>30 novel species of actinomycetes from the DSMZ collection.</title>
        <authorList>
            <person name="Nouioui I."/>
        </authorList>
    </citation>
    <scope>NUCLEOTIDE SEQUENCE [LARGE SCALE GENOMIC DNA]</scope>
    <source>
        <strain evidence="11">DSM 42041</strain>
    </source>
</reference>
<dbReference type="Gene3D" id="3.40.50.300">
    <property type="entry name" value="P-loop containing nucleotide triphosphate hydrolases"/>
    <property type="match status" value="1"/>
</dbReference>
<feature type="transmembrane region" description="Helical" evidence="7">
    <location>
        <begin position="48"/>
        <end position="74"/>
    </location>
</feature>
<dbReference type="InterPro" id="IPR017871">
    <property type="entry name" value="ABC_transporter-like_CS"/>
</dbReference>
<keyword evidence="5 7" id="KW-1133">Transmembrane helix</keyword>
<dbReference type="GO" id="GO:0016740">
    <property type="term" value="F:transferase activity"/>
    <property type="evidence" value="ECO:0007669"/>
    <property type="project" value="UniProtKB-KW"/>
</dbReference>
<organism evidence="10 11">
    <name type="scientific">Streptomyces hazeniae</name>
    <dbReference type="NCBI Taxonomy" id="3075538"/>
    <lineage>
        <taxon>Bacteria</taxon>
        <taxon>Bacillati</taxon>
        <taxon>Actinomycetota</taxon>
        <taxon>Actinomycetes</taxon>
        <taxon>Kitasatosporales</taxon>
        <taxon>Streptomycetaceae</taxon>
        <taxon>Streptomyces</taxon>
    </lineage>
</organism>